<dbReference type="STRING" id="1245471.PCA10_34500"/>
<evidence type="ECO:0000256" key="9">
    <source>
        <dbReference type="ARBA" id="ARBA00023136"/>
    </source>
</evidence>
<evidence type="ECO:0000256" key="4">
    <source>
        <dbReference type="ARBA" id="ARBA00022496"/>
    </source>
</evidence>
<dbReference type="EMBL" id="AP013068">
    <property type="protein sequence ID" value="BAN49182.1"/>
    <property type="molecule type" value="Genomic_DNA"/>
</dbReference>
<dbReference type="KEGG" id="pre:PCA10_34500"/>
<dbReference type="GO" id="GO:0009279">
    <property type="term" value="C:cell outer membrane"/>
    <property type="evidence" value="ECO:0007669"/>
    <property type="project" value="UniProtKB-SubCell"/>
</dbReference>
<dbReference type="SUPFAM" id="SSF56935">
    <property type="entry name" value="Porins"/>
    <property type="match status" value="1"/>
</dbReference>
<keyword evidence="4" id="KW-0410">Iron transport</keyword>
<evidence type="ECO:0000256" key="6">
    <source>
        <dbReference type="ARBA" id="ARBA00023004"/>
    </source>
</evidence>
<keyword evidence="9" id="KW-0472">Membrane</keyword>
<evidence type="ECO:0000313" key="13">
    <source>
        <dbReference type="Proteomes" id="UP000015503"/>
    </source>
</evidence>
<evidence type="ECO:0000256" key="8">
    <source>
        <dbReference type="ARBA" id="ARBA00023077"/>
    </source>
</evidence>
<gene>
    <name evidence="12" type="ORF">PCA10_34500</name>
</gene>
<dbReference type="InterPro" id="IPR000531">
    <property type="entry name" value="Beta-barrel_TonB"/>
</dbReference>
<evidence type="ECO:0000259" key="11">
    <source>
        <dbReference type="Pfam" id="PF00593"/>
    </source>
</evidence>
<sequence length="221" mass="24786">MAYQGDALRDFVGAYYGRTTNDYHDRLNDSGALLGTVKGDTEIQNKAVFGELNWTFAPEWTLITGLRYDNEENDTDVEQDDFSSPGKVSKTFNALLPKVGVDYQFAADQYVGFMVQKGYRGGGVNVRAGGGHADYDPEYTTNYELSYRGSWLDDSLRARANLYYTNWKDQQVSMLDSSGNFFQVFNAASSTIKEYVTNNREGDIVDVGAPRTLALVLRYDL</sequence>
<keyword evidence="5" id="KW-0812">Transmembrane</keyword>
<feature type="domain" description="TonB-dependent receptor-like beta-barrel" evidence="11">
    <location>
        <begin position="11"/>
        <end position="192"/>
    </location>
</feature>
<name>S6AG59_METRE</name>
<dbReference type="InterPro" id="IPR039426">
    <property type="entry name" value="TonB-dep_rcpt-like"/>
</dbReference>
<evidence type="ECO:0000256" key="2">
    <source>
        <dbReference type="ARBA" id="ARBA00022448"/>
    </source>
</evidence>
<organism evidence="12 13">
    <name type="scientific">Metapseudomonas resinovorans NBRC 106553</name>
    <dbReference type="NCBI Taxonomy" id="1245471"/>
    <lineage>
        <taxon>Bacteria</taxon>
        <taxon>Pseudomonadati</taxon>
        <taxon>Pseudomonadota</taxon>
        <taxon>Gammaproteobacteria</taxon>
        <taxon>Pseudomonadales</taxon>
        <taxon>Pseudomonadaceae</taxon>
        <taxon>Metapseudomonas</taxon>
    </lineage>
</organism>
<dbReference type="InterPro" id="IPR036942">
    <property type="entry name" value="Beta-barrel_TonB_sf"/>
</dbReference>
<evidence type="ECO:0000256" key="1">
    <source>
        <dbReference type="ARBA" id="ARBA00004571"/>
    </source>
</evidence>
<keyword evidence="3" id="KW-1134">Transmembrane beta strand</keyword>
<dbReference type="PATRIC" id="fig|1245471.3.peg.3490"/>
<dbReference type="AlphaFoldDB" id="S6AG59"/>
<comment type="subcellular location">
    <subcellularLocation>
        <location evidence="1">Cell outer membrane</location>
        <topology evidence="1">Multi-pass membrane protein</topology>
    </subcellularLocation>
</comment>
<dbReference type="PANTHER" id="PTHR32552:SF81">
    <property type="entry name" value="TONB-DEPENDENT OUTER MEMBRANE RECEPTOR"/>
    <property type="match status" value="1"/>
</dbReference>
<dbReference type="HOGENOM" id="CLU_1249765_0_0_6"/>
<keyword evidence="12" id="KW-0675">Receptor</keyword>
<protein>
    <submittedName>
        <fullName evidence="12">Putative TonB-dependent receptor</fullName>
    </submittedName>
</protein>
<evidence type="ECO:0000256" key="3">
    <source>
        <dbReference type="ARBA" id="ARBA00022452"/>
    </source>
</evidence>
<dbReference type="OrthoDB" id="9760620at2"/>
<evidence type="ECO:0000256" key="10">
    <source>
        <dbReference type="ARBA" id="ARBA00023237"/>
    </source>
</evidence>
<proteinExistence type="predicted"/>
<dbReference type="Proteomes" id="UP000015503">
    <property type="component" value="Chromosome"/>
</dbReference>
<dbReference type="Gene3D" id="2.40.170.20">
    <property type="entry name" value="TonB-dependent receptor, beta-barrel domain"/>
    <property type="match status" value="1"/>
</dbReference>
<dbReference type="eggNOG" id="COG4773">
    <property type="taxonomic scope" value="Bacteria"/>
</dbReference>
<dbReference type="PANTHER" id="PTHR32552">
    <property type="entry name" value="FERRICHROME IRON RECEPTOR-RELATED"/>
    <property type="match status" value="1"/>
</dbReference>
<dbReference type="GO" id="GO:0006826">
    <property type="term" value="P:iron ion transport"/>
    <property type="evidence" value="ECO:0007669"/>
    <property type="project" value="UniProtKB-KW"/>
</dbReference>
<evidence type="ECO:0000313" key="12">
    <source>
        <dbReference type="EMBL" id="BAN49182.1"/>
    </source>
</evidence>
<keyword evidence="2" id="KW-0813">Transport</keyword>
<keyword evidence="13" id="KW-1185">Reference proteome</keyword>
<accession>S6AG59</accession>
<dbReference type="Pfam" id="PF00593">
    <property type="entry name" value="TonB_dep_Rec_b-barrel"/>
    <property type="match status" value="1"/>
</dbReference>
<keyword evidence="6" id="KW-0408">Iron</keyword>
<evidence type="ECO:0000256" key="7">
    <source>
        <dbReference type="ARBA" id="ARBA00023065"/>
    </source>
</evidence>
<reference evidence="12 13" key="1">
    <citation type="journal article" date="2013" name="Genome Announc.">
        <title>Complete Genome Sequence of the Carbazole Degrader Pseudomonas resinovorans Strain CA10 (NBRC 106553).</title>
        <authorList>
            <person name="Shintani M."/>
            <person name="Hosoyama A."/>
            <person name="Ohji S."/>
            <person name="Tsuchikane K."/>
            <person name="Takarada H."/>
            <person name="Yamazoe A."/>
            <person name="Fujita N."/>
            <person name="Nojiri H."/>
        </authorList>
    </citation>
    <scope>NUCLEOTIDE SEQUENCE [LARGE SCALE GENOMIC DNA]</scope>
    <source>
        <strain evidence="12 13">NBRC 106553</strain>
    </source>
</reference>
<keyword evidence="8" id="KW-0798">TonB box</keyword>
<evidence type="ECO:0000256" key="5">
    <source>
        <dbReference type="ARBA" id="ARBA00022692"/>
    </source>
</evidence>
<keyword evidence="7" id="KW-0406">Ion transport</keyword>
<keyword evidence="10" id="KW-0998">Cell outer membrane</keyword>